<reference evidence="2" key="1">
    <citation type="submission" date="2016-11" db="UniProtKB">
        <authorList>
            <consortium name="WormBaseParasite"/>
        </authorList>
    </citation>
    <scope>IDENTIFICATION</scope>
    <source>
        <strain evidence="2">KR3021</strain>
    </source>
</reference>
<evidence type="ECO:0000313" key="1">
    <source>
        <dbReference type="Proteomes" id="UP000095286"/>
    </source>
</evidence>
<protein>
    <submittedName>
        <fullName evidence="2">Skp1_POZ domain-containing protein</fullName>
    </submittedName>
</protein>
<dbReference type="Proteomes" id="UP000095286">
    <property type="component" value="Unplaced"/>
</dbReference>
<sequence>MSRESIPVLSSDEVEMDLPYCVVEASLTLSEIVKGLTNDEDESQVIERITINECSSEVLEAVTKFVQNYSELKPFDENTTDEEFDSRDKVMKSFVKKYLTDVNDFFYELCDGAEYLQMEQLSTILNLYKNPEETE</sequence>
<dbReference type="WBParaSite" id="RSKR_0001043300.1">
    <property type="protein sequence ID" value="RSKR_0001043300.1"/>
    <property type="gene ID" value="RSKR_0001043300"/>
</dbReference>
<accession>A0AC35UDM5</accession>
<name>A0AC35UDM5_9BILA</name>
<organism evidence="1 2">
    <name type="scientific">Rhabditophanes sp. KR3021</name>
    <dbReference type="NCBI Taxonomy" id="114890"/>
    <lineage>
        <taxon>Eukaryota</taxon>
        <taxon>Metazoa</taxon>
        <taxon>Ecdysozoa</taxon>
        <taxon>Nematoda</taxon>
        <taxon>Chromadorea</taxon>
        <taxon>Rhabditida</taxon>
        <taxon>Tylenchina</taxon>
        <taxon>Panagrolaimomorpha</taxon>
        <taxon>Strongyloidoidea</taxon>
        <taxon>Alloionematidae</taxon>
        <taxon>Rhabditophanes</taxon>
    </lineage>
</organism>
<proteinExistence type="predicted"/>
<evidence type="ECO:0000313" key="2">
    <source>
        <dbReference type="WBParaSite" id="RSKR_0001043300.1"/>
    </source>
</evidence>